<dbReference type="SUPFAM" id="SSF50475">
    <property type="entry name" value="FMN-binding split barrel"/>
    <property type="match status" value="1"/>
</dbReference>
<evidence type="ECO:0000313" key="2">
    <source>
        <dbReference type="EMBL" id="GCF09129.1"/>
    </source>
</evidence>
<feature type="domain" description="General stress protein FMN-binding split barrel" evidence="1">
    <location>
        <begin position="11"/>
        <end position="152"/>
    </location>
</feature>
<gene>
    <name evidence="2" type="ORF">KDI_26930</name>
</gene>
<dbReference type="AlphaFoldDB" id="A0A5A5TDL0"/>
<dbReference type="Gene3D" id="2.30.110.10">
    <property type="entry name" value="Electron Transport, Fmn-binding Protein, Chain A"/>
    <property type="match status" value="1"/>
</dbReference>
<protein>
    <submittedName>
        <fullName evidence="2">General stress protein</fullName>
    </submittedName>
</protein>
<dbReference type="PANTHER" id="PTHR34818:SF1">
    <property type="entry name" value="PROTEIN BLI-3"/>
    <property type="match status" value="1"/>
</dbReference>
<organism evidence="2 3">
    <name type="scientific">Dictyobacter arantiisoli</name>
    <dbReference type="NCBI Taxonomy" id="2014874"/>
    <lineage>
        <taxon>Bacteria</taxon>
        <taxon>Bacillati</taxon>
        <taxon>Chloroflexota</taxon>
        <taxon>Ktedonobacteria</taxon>
        <taxon>Ktedonobacterales</taxon>
        <taxon>Dictyobacteraceae</taxon>
        <taxon>Dictyobacter</taxon>
    </lineage>
</organism>
<dbReference type="OrthoDB" id="9795235at2"/>
<dbReference type="RefSeq" id="WP_149402085.1">
    <property type="nucleotide sequence ID" value="NZ_BIXY01000037.1"/>
</dbReference>
<evidence type="ECO:0000313" key="3">
    <source>
        <dbReference type="Proteomes" id="UP000322530"/>
    </source>
</evidence>
<dbReference type="Proteomes" id="UP000322530">
    <property type="component" value="Unassembled WGS sequence"/>
</dbReference>
<comment type="caution">
    <text evidence="2">The sequence shown here is derived from an EMBL/GenBank/DDBJ whole genome shotgun (WGS) entry which is preliminary data.</text>
</comment>
<reference evidence="2 3" key="1">
    <citation type="submission" date="2019-01" db="EMBL/GenBank/DDBJ databases">
        <title>Draft genome sequence of Dictyobacter sp. Uno17.</title>
        <authorList>
            <person name="Wang C.M."/>
            <person name="Zheng Y."/>
            <person name="Sakai Y."/>
            <person name="Abe K."/>
            <person name="Yokota A."/>
            <person name="Yabe S."/>
        </authorList>
    </citation>
    <scope>NUCLEOTIDE SEQUENCE [LARGE SCALE GENOMIC DNA]</scope>
    <source>
        <strain evidence="2 3">Uno17</strain>
    </source>
</reference>
<sequence length="168" mass="18834">MSSSTEHKSDAKTLSEKIKDIHIAMMTTAEPDGTLRSRPMASLDLKTLETDGDLWFLTSVSAHKVEEVRQSQRINLSYSKPGDNLFVSVSGTAELVHDQKHVKKLWKSAYEAWFPDGPDDPALALLRVHVDEAEYWNAPSSKMRGIFKVFSSHKQQPPTGADVKLDMH</sequence>
<proteinExistence type="predicted"/>
<dbReference type="InterPro" id="IPR012349">
    <property type="entry name" value="Split_barrel_FMN-bd"/>
</dbReference>
<dbReference type="Pfam" id="PF16242">
    <property type="entry name" value="Pyrid_ox_like"/>
    <property type="match status" value="1"/>
</dbReference>
<keyword evidence="3" id="KW-1185">Reference proteome</keyword>
<accession>A0A5A5TDL0</accession>
<name>A0A5A5TDL0_9CHLR</name>
<dbReference type="PANTHER" id="PTHR34818">
    <property type="entry name" value="PROTEIN BLI-3"/>
    <property type="match status" value="1"/>
</dbReference>
<evidence type="ECO:0000259" key="1">
    <source>
        <dbReference type="Pfam" id="PF16242"/>
    </source>
</evidence>
<dbReference type="InterPro" id="IPR052917">
    <property type="entry name" value="Stress-Dev_Protein"/>
</dbReference>
<dbReference type="EMBL" id="BIXY01000037">
    <property type="protein sequence ID" value="GCF09129.1"/>
    <property type="molecule type" value="Genomic_DNA"/>
</dbReference>
<dbReference type="InterPro" id="IPR038725">
    <property type="entry name" value="YdaG_split_barrel_FMN-bd"/>
</dbReference>